<reference evidence="1" key="1">
    <citation type="submission" date="2021-01" db="EMBL/GenBank/DDBJ databases">
        <title>Whole genome shotgun sequence of Actinoplanes nipponensis NBRC 14063.</title>
        <authorList>
            <person name="Komaki H."/>
            <person name="Tamura T."/>
        </authorList>
    </citation>
    <scope>NUCLEOTIDE SEQUENCE</scope>
    <source>
        <strain evidence="1">NBRC 14063</strain>
    </source>
</reference>
<name>A0A919JDV0_9ACTN</name>
<keyword evidence="2" id="KW-1185">Reference proteome</keyword>
<accession>A0A919JDV0</accession>
<evidence type="ECO:0000313" key="1">
    <source>
        <dbReference type="EMBL" id="GIE48898.1"/>
    </source>
</evidence>
<dbReference type="RefSeq" id="WP_203767952.1">
    <property type="nucleotide sequence ID" value="NZ_BOMQ01000027.1"/>
</dbReference>
<comment type="caution">
    <text evidence="1">The sequence shown here is derived from an EMBL/GenBank/DDBJ whole genome shotgun (WGS) entry which is preliminary data.</text>
</comment>
<protein>
    <submittedName>
        <fullName evidence="1">Uncharacterized protein</fullName>
    </submittedName>
</protein>
<sequence length="154" mass="16525">MREELPRISVGGLCQQFRCRGGGWALVTREDVRMALADIECAERREFVAPPGSENARRPAARTPHGCWPQFQQAVAALSDGGCGAAVILRSLREAGWRQVGPDEVAGALRRIKAANAARHFGPGRPLPAPRQSAPGLCPSCEVPVTDLGRCRCS</sequence>
<dbReference type="EMBL" id="BOMQ01000027">
    <property type="protein sequence ID" value="GIE48898.1"/>
    <property type="molecule type" value="Genomic_DNA"/>
</dbReference>
<gene>
    <name evidence="1" type="ORF">Ani05nite_24320</name>
</gene>
<dbReference type="Proteomes" id="UP000647172">
    <property type="component" value="Unassembled WGS sequence"/>
</dbReference>
<organism evidence="1 2">
    <name type="scientific">Actinoplanes nipponensis</name>
    <dbReference type="NCBI Taxonomy" id="135950"/>
    <lineage>
        <taxon>Bacteria</taxon>
        <taxon>Bacillati</taxon>
        <taxon>Actinomycetota</taxon>
        <taxon>Actinomycetes</taxon>
        <taxon>Micromonosporales</taxon>
        <taxon>Micromonosporaceae</taxon>
        <taxon>Actinoplanes</taxon>
    </lineage>
</organism>
<evidence type="ECO:0000313" key="2">
    <source>
        <dbReference type="Proteomes" id="UP000647172"/>
    </source>
</evidence>
<dbReference type="AlphaFoldDB" id="A0A919JDV0"/>
<proteinExistence type="predicted"/>